<evidence type="ECO:0000256" key="1">
    <source>
        <dbReference type="ARBA" id="ARBA00004141"/>
    </source>
</evidence>
<reference evidence="8 9" key="1">
    <citation type="journal article" date="2018" name="Sci. Data">
        <title>The draft genome sequence of cork oak.</title>
        <authorList>
            <person name="Ramos A.M."/>
            <person name="Usie A."/>
            <person name="Barbosa P."/>
            <person name="Barros P.M."/>
            <person name="Capote T."/>
            <person name="Chaves I."/>
            <person name="Simoes F."/>
            <person name="Abreu I."/>
            <person name="Carrasquinho I."/>
            <person name="Faro C."/>
            <person name="Guimaraes J.B."/>
            <person name="Mendonca D."/>
            <person name="Nobrega F."/>
            <person name="Rodrigues L."/>
            <person name="Saibo N.J.M."/>
            <person name="Varela M.C."/>
            <person name="Egas C."/>
            <person name="Matos J."/>
            <person name="Miguel C.M."/>
            <person name="Oliveira M.M."/>
            <person name="Ricardo C.P."/>
            <person name="Goncalves S."/>
        </authorList>
    </citation>
    <scope>NUCLEOTIDE SEQUENCE [LARGE SCALE GENOMIC DNA]</scope>
    <source>
        <strain evidence="9">cv. HL8</strain>
    </source>
</reference>
<feature type="region of interest" description="Disordered" evidence="7">
    <location>
        <begin position="1"/>
        <end position="35"/>
    </location>
</feature>
<keyword evidence="4" id="KW-0812">Transmembrane</keyword>
<dbReference type="Proteomes" id="UP000237347">
    <property type="component" value="Unassembled WGS sequence"/>
</dbReference>
<comment type="subcellular location">
    <subcellularLocation>
        <location evidence="1">Membrane</location>
        <topology evidence="1">Multi-pass membrane protein</topology>
    </subcellularLocation>
</comment>
<dbReference type="GO" id="GO:0005886">
    <property type="term" value="C:plasma membrane"/>
    <property type="evidence" value="ECO:0007669"/>
    <property type="project" value="TreeGrafter"/>
</dbReference>
<accession>A0AAW0KRE9</accession>
<dbReference type="PANTHER" id="PTHR10332">
    <property type="entry name" value="EQUILIBRATIVE NUCLEOSIDE TRANSPORTER"/>
    <property type="match status" value="1"/>
</dbReference>
<evidence type="ECO:0000256" key="2">
    <source>
        <dbReference type="ARBA" id="ARBA00007965"/>
    </source>
</evidence>
<name>A0AAW0KRE9_QUESU</name>
<evidence type="ECO:0000256" key="6">
    <source>
        <dbReference type="ARBA" id="ARBA00023136"/>
    </source>
</evidence>
<feature type="compositionally biased region" description="Polar residues" evidence="7">
    <location>
        <begin position="7"/>
        <end position="17"/>
    </location>
</feature>
<dbReference type="Pfam" id="PF01733">
    <property type="entry name" value="Nucleoside_tran"/>
    <property type="match status" value="1"/>
</dbReference>
<evidence type="ECO:0000313" key="9">
    <source>
        <dbReference type="Proteomes" id="UP000237347"/>
    </source>
</evidence>
<dbReference type="GO" id="GO:0005337">
    <property type="term" value="F:nucleoside transmembrane transporter activity"/>
    <property type="evidence" value="ECO:0007669"/>
    <property type="project" value="InterPro"/>
</dbReference>
<keyword evidence="5" id="KW-1133">Transmembrane helix</keyword>
<evidence type="ECO:0000256" key="5">
    <source>
        <dbReference type="ARBA" id="ARBA00022989"/>
    </source>
</evidence>
<dbReference type="InterPro" id="IPR002259">
    <property type="entry name" value="Eqnu_transpt"/>
</dbReference>
<organism evidence="8 9">
    <name type="scientific">Quercus suber</name>
    <name type="common">Cork oak</name>
    <dbReference type="NCBI Taxonomy" id="58331"/>
    <lineage>
        <taxon>Eukaryota</taxon>
        <taxon>Viridiplantae</taxon>
        <taxon>Streptophyta</taxon>
        <taxon>Embryophyta</taxon>
        <taxon>Tracheophyta</taxon>
        <taxon>Spermatophyta</taxon>
        <taxon>Magnoliopsida</taxon>
        <taxon>eudicotyledons</taxon>
        <taxon>Gunneridae</taxon>
        <taxon>Pentapetalae</taxon>
        <taxon>rosids</taxon>
        <taxon>fabids</taxon>
        <taxon>Fagales</taxon>
        <taxon>Fagaceae</taxon>
        <taxon>Quercus</taxon>
    </lineage>
</organism>
<evidence type="ECO:0000313" key="8">
    <source>
        <dbReference type="EMBL" id="KAK7841749.1"/>
    </source>
</evidence>
<comment type="similarity">
    <text evidence="2">Belongs to the SLC29A/ENT transporter (TC 2.A.57) family.</text>
</comment>
<sequence length="466" mass="51893">MVPFLPPQNQQHHFTSPTPTPKRHNPPLSHSSNDAIPTTKRLLGHLILSSSSSIESRRLVVVSGRAWSLRPWAYGKIEESVLFYLAMGVWVLELAVSGHGCLGMEQIKEKSKRKRVREQWEVMAIVDKSEPQTRLEGKYKAVAVCWILGLGSLMSWNSMLTIGDYYYKLFPLYHPSRVLTLVYEPFAIVTMAALAYNESKIDTRLRNLIGYSLFFASTVMLIVLDLATSGKGGVGPYIGICAIVGCFGVADANVEGGMIGDLSFMHPELIQSFLAGLAASGTLTSVMRIVTKAAFEKSENVLFLAISAFFEFLCVILYAYFFPKLPIVKYYRSKAASEGSKTVSADLAAAGIQVEADQEAEGNTYHHERLSNKQLFFENIDYAIDLFLIYVLTLSIFPGFLYEKYRNTPVGVMVPTSSDCNVQCLGFPIKIHSSLQCLKMESRKGLMIELFLGSYSSRLSTSQQIW</sequence>
<evidence type="ECO:0000256" key="7">
    <source>
        <dbReference type="SAM" id="MobiDB-lite"/>
    </source>
</evidence>
<evidence type="ECO:0000256" key="4">
    <source>
        <dbReference type="ARBA" id="ARBA00022692"/>
    </source>
</evidence>
<proteinExistence type="inferred from homology"/>
<comment type="caution">
    <text evidence="8">The sequence shown here is derived from an EMBL/GenBank/DDBJ whole genome shotgun (WGS) entry which is preliminary data.</text>
</comment>
<dbReference type="PANTHER" id="PTHR10332:SF38">
    <property type="entry name" value="EQUILIBRATIVE NUCLEOTIDE TRANSPORTER 3-RELATED"/>
    <property type="match status" value="1"/>
</dbReference>
<keyword evidence="6" id="KW-0472">Membrane</keyword>
<keyword evidence="9" id="KW-1185">Reference proteome</keyword>
<evidence type="ECO:0000256" key="3">
    <source>
        <dbReference type="ARBA" id="ARBA00022448"/>
    </source>
</evidence>
<dbReference type="AlphaFoldDB" id="A0AAW0KRE9"/>
<keyword evidence="3" id="KW-0813">Transport</keyword>
<protein>
    <submittedName>
        <fullName evidence="8">Equilibrative nucleotide transporter 3</fullName>
    </submittedName>
</protein>
<dbReference type="EMBL" id="PKMF04000235">
    <property type="protein sequence ID" value="KAK7841749.1"/>
    <property type="molecule type" value="Genomic_DNA"/>
</dbReference>
<gene>
    <name evidence="8" type="primary">ENT3_0</name>
    <name evidence="8" type="ORF">CFP56_015015</name>
</gene>